<dbReference type="SUPFAM" id="SSF46934">
    <property type="entry name" value="UBA-like"/>
    <property type="match status" value="1"/>
</dbReference>
<sequence length="449" mass="50815">MGRLQDKQFTAAKRKPNERGKNSDISANDWKKLETIFCPPLDASLIAAIWNDTKNYASSFEILSMLAKDAPAVEDDIAESQPTTTKSLDIPEYVPANDDNSTSIPQPSEAEDELPKIDFLMRCFPDIPQEELEIALQEQDGDLQSATDIILNDMFLKEEEVSSDEVDTKADNVSGRFLRKILNIHDQGEVVQMAVDLILSRERDREKEQIMIEERLQELALYDKKEIKFDPLTGEIVSEAFPMLANDRVEAKLRAAEAAKEIRAIPEYLLIDNTEEYIEDDPEECRDIAFSLVLQRNEVYRKAADAYRRAKGKTNGEGGIAYYYSDEGRKMDVAAKEWNMRAARAIIRQHRIRQNDDHLLDLHGLTVAEAVELVKEGVNQWWSRSTMRAGRTKIKPLSIVTGIGKHSDHGQSRLYPAVMGLLTREGWKVDTMSRGSLLVTGLASGNKRK</sequence>
<name>A0AAD5HD98_UMBRA</name>
<dbReference type="InterPro" id="IPR003892">
    <property type="entry name" value="CUE"/>
</dbReference>
<comment type="caution">
    <text evidence="4">The sequence shown here is derived from an EMBL/GenBank/DDBJ whole genome shotgun (WGS) entry which is preliminary data.</text>
</comment>
<organism evidence="4 5">
    <name type="scientific">Umbelopsis ramanniana AG</name>
    <dbReference type="NCBI Taxonomy" id="1314678"/>
    <lineage>
        <taxon>Eukaryota</taxon>
        <taxon>Fungi</taxon>
        <taxon>Fungi incertae sedis</taxon>
        <taxon>Mucoromycota</taxon>
        <taxon>Mucoromycotina</taxon>
        <taxon>Umbelopsidomycetes</taxon>
        <taxon>Umbelopsidales</taxon>
        <taxon>Umbelopsidaceae</taxon>
        <taxon>Umbelopsis</taxon>
    </lineage>
</organism>
<reference evidence="4" key="2">
    <citation type="journal article" date="2022" name="Proc. Natl. Acad. Sci. U.S.A.">
        <title>Diploid-dominant life cycles characterize the early evolution of Fungi.</title>
        <authorList>
            <person name="Amses K.R."/>
            <person name="Simmons D.R."/>
            <person name="Longcore J.E."/>
            <person name="Mondo S.J."/>
            <person name="Seto K."/>
            <person name="Jeronimo G.H."/>
            <person name="Bonds A.E."/>
            <person name="Quandt C.A."/>
            <person name="Davis W.J."/>
            <person name="Chang Y."/>
            <person name="Federici B.A."/>
            <person name="Kuo A."/>
            <person name="LaButti K."/>
            <person name="Pangilinan J."/>
            <person name="Andreopoulos W."/>
            <person name="Tritt A."/>
            <person name="Riley R."/>
            <person name="Hundley H."/>
            <person name="Johnson J."/>
            <person name="Lipzen A."/>
            <person name="Barry K."/>
            <person name="Lang B.F."/>
            <person name="Cuomo C.A."/>
            <person name="Buchler N.E."/>
            <person name="Grigoriev I.V."/>
            <person name="Spatafora J.W."/>
            <person name="Stajich J.E."/>
            <person name="James T.Y."/>
        </authorList>
    </citation>
    <scope>NUCLEOTIDE SEQUENCE</scope>
    <source>
        <strain evidence="4">AG</strain>
    </source>
</reference>
<gene>
    <name evidence="4" type="ORF">K450DRAFT_245234</name>
</gene>
<evidence type="ECO:0000256" key="1">
    <source>
        <dbReference type="SAM" id="MobiDB-lite"/>
    </source>
</evidence>
<evidence type="ECO:0008006" key="6">
    <source>
        <dbReference type="Google" id="ProtNLM"/>
    </source>
</evidence>
<dbReference type="InterPro" id="IPR009060">
    <property type="entry name" value="UBA-like_sf"/>
</dbReference>
<feature type="domain" description="CUE" evidence="3">
    <location>
        <begin position="112"/>
        <end position="158"/>
    </location>
</feature>
<dbReference type="SMART" id="SM01162">
    <property type="entry name" value="DUF1771"/>
    <property type="match status" value="1"/>
</dbReference>
<dbReference type="CDD" id="cd14279">
    <property type="entry name" value="CUE"/>
    <property type="match status" value="1"/>
</dbReference>
<evidence type="ECO:0000259" key="3">
    <source>
        <dbReference type="PROSITE" id="PS51140"/>
    </source>
</evidence>
<feature type="domain" description="Smr" evidence="2">
    <location>
        <begin position="360"/>
        <end position="443"/>
    </location>
</feature>
<reference evidence="4" key="1">
    <citation type="submission" date="2021-06" db="EMBL/GenBank/DDBJ databases">
        <authorList>
            <consortium name="DOE Joint Genome Institute"/>
            <person name="Mondo S.J."/>
            <person name="Amses K.R."/>
            <person name="Simmons D.R."/>
            <person name="Longcore J.E."/>
            <person name="Seto K."/>
            <person name="Alves G.H."/>
            <person name="Bonds A.E."/>
            <person name="Quandt C.A."/>
            <person name="Davis W.J."/>
            <person name="Chang Y."/>
            <person name="Letcher P.M."/>
            <person name="Powell M.J."/>
            <person name="Kuo A."/>
            <person name="Labutti K."/>
            <person name="Pangilinan J."/>
            <person name="Andreopoulos W."/>
            <person name="Tritt A."/>
            <person name="Riley R."/>
            <person name="Hundley H."/>
            <person name="Johnson J."/>
            <person name="Lipzen A."/>
            <person name="Barry K."/>
            <person name="Berbee M.L."/>
            <person name="Buchler N.E."/>
            <person name="Grigoriev I.V."/>
            <person name="Spatafora J.W."/>
            <person name="Stajich J.E."/>
            <person name="James T.Y."/>
        </authorList>
    </citation>
    <scope>NUCLEOTIDE SEQUENCE</scope>
    <source>
        <strain evidence="4">AG</strain>
    </source>
</reference>
<dbReference type="GO" id="GO:0043130">
    <property type="term" value="F:ubiquitin binding"/>
    <property type="evidence" value="ECO:0007669"/>
    <property type="project" value="InterPro"/>
</dbReference>
<dbReference type="InterPro" id="IPR036063">
    <property type="entry name" value="Smr_dom_sf"/>
</dbReference>
<dbReference type="Gene3D" id="3.30.1370.110">
    <property type="match status" value="1"/>
</dbReference>
<dbReference type="AlphaFoldDB" id="A0AAD5HD98"/>
<dbReference type="Pfam" id="PF08590">
    <property type="entry name" value="DUF1771"/>
    <property type="match status" value="1"/>
</dbReference>
<dbReference type="SUPFAM" id="SSF160443">
    <property type="entry name" value="SMR domain-like"/>
    <property type="match status" value="1"/>
</dbReference>
<dbReference type="SMART" id="SM00463">
    <property type="entry name" value="SMR"/>
    <property type="match status" value="1"/>
</dbReference>
<proteinExistence type="predicted"/>
<dbReference type="RefSeq" id="XP_051443733.1">
    <property type="nucleotide sequence ID" value="XM_051589714.1"/>
</dbReference>
<feature type="region of interest" description="Disordered" evidence="1">
    <location>
        <begin position="77"/>
        <end position="111"/>
    </location>
</feature>
<dbReference type="InterPro" id="IPR002625">
    <property type="entry name" value="Smr_dom"/>
</dbReference>
<feature type="region of interest" description="Disordered" evidence="1">
    <location>
        <begin position="1"/>
        <end position="25"/>
    </location>
</feature>
<dbReference type="PANTHER" id="PTHR46535:SF1">
    <property type="entry name" value="NEDD4-BINDING PROTEIN 2"/>
    <property type="match status" value="1"/>
</dbReference>
<dbReference type="PANTHER" id="PTHR46535">
    <property type="entry name" value="NEDD4-BINDING PROTEIN 2"/>
    <property type="match status" value="1"/>
</dbReference>
<evidence type="ECO:0000313" key="5">
    <source>
        <dbReference type="Proteomes" id="UP001206595"/>
    </source>
</evidence>
<evidence type="ECO:0000313" key="4">
    <source>
        <dbReference type="EMBL" id="KAI8578729.1"/>
    </source>
</evidence>
<dbReference type="GO" id="GO:0004519">
    <property type="term" value="F:endonuclease activity"/>
    <property type="evidence" value="ECO:0007669"/>
    <property type="project" value="TreeGrafter"/>
</dbReference>
<protein>
    <recommendedName>
        <fullName evidence="6">Smr domain-containing protein</fullName>
    </recommendedName>
</protein>
<dbReference type="EMBL" id="MU620926">
    <property type="protein sequence ID" value="KAI8578729.1"/>
    <property type="molecule type" value="Genomic_DNA"/>
</dbReference>
<keyword evidence="5" id="KW-1185">Reference proteome</keyword>
<dbReference type="InterPro" id="IPR052772">
    <property type="entry name" value="Endo/PolyKinase_Domain-Protein"/>
</dbReference>
<dbReference type="InterPro" id="IPR013899">
    <property type="entry name" value="DUF1771"/>
</dbReference>
<dbReference type="PROSITE" id="PS50828">
    <property type="entry name" value="SMR"/>
    <property type="match status" value="1"/>
</dbReference>
<dbReference type="Proteomes" id="UP001206595">
    <property type="component" value="Unassembled WGS sequence"/>
</dbReference>
<dbReference type="PROSITE" id="PS51140">
    <property type="entry name" value="CUE"/>
    <property type="match status" value="1"/>
</dbReference>
<dbReference type="GeneID" id="75915059"/>
<dbReference type="GO" id="GO:0005634">
    <property type="term" value="C:nucleus"/>
    <property type="evidence" value="ECO:0007669"/>
    <property type="project" value="TreeGrafter"/>
</dbReference>
<evidence type="ECO:0000259" key="2">
    <source>
        <dbReference type="PROSITE" id="PS50828"/>
    </source>
</evidence>
<accession>A0AAD5HD98</accession>